<gene>
    <name evidence="3" type="ORF">PPERSA_12535</name>
</gene>
<dbReference type="Proteomes" id="UP000054937">
    <property type="component" value="Unassembled WGS sequence"/>
</dbReference>
<feature type="compositionally biased region" description="Polar residues" evidence="2">
    <location>
        <begin position="148"/>
        <end position="161"/>
    </location>
</feature>
<reference evidence="3 4" key="1">
    <citation type="journal article" date="2015" name="Sci. Rep.">
        <title>Genome of the facultative scuticociliatosis pathogen Pseudocohnilembus persalinus provides insight into its virulence through horizontal gene transfer.</title>
        <authorList>
            <person name="Xiong J."/>
            <person name="Wang G."/>
            <person name="Cheng J."/>
            <person name="Tian M."/>
            <person name="Pan X."/>
            <person name="Warren A."/>
            <person name="Jiang C."/>
            <person name="Yuan D."/>
            <person name="Miao W."/>
        </authorList>
    </citation>
    <scope>NUCLEOTIDE SEQUENCE [LARGE SCALE GENOMIC DNA]</scope>
    <source>
        <strain evidence="3">36N120E</strain>
    </source>
</reference>
<name>A0A0V0QBH0_PSEPJ</name>
<evidence type="ECO:0000256" key="1">
    <source>
        <dbReference type="SAM" id="Coils"/>
    </source>
</evidence>
<dbReference type="InParanoid" id="A0A0V0QBH0"/>
<dbReference type="AlphaFoldDB" id="A0A0V0QBH0"/>
<keyword evidence="1" id="KW-0175">Coiled coil</keyword>
<accession>A0A0V0QBH0</accession>
<dbReference type="EMBL" id="LDAU01000213">
    <property type="protein sequence ID" value="KRW99431.1"/>
    <property type="molecule type" value="Genomic_DNA"/>
</dbReference>
<comment type="caution">
    <text evidence="3">The sequence shown here is derived from an EMBL/GenBank/DDBJ whole genome shotgun (WGS) entry which is preliminary data.</text>
</comment>
<protein>
    <submittedName>
        <fullName evidence="3">Uncharacterized protein</fullName>
    </submittedName>
</protein>
<sequence>MDEKKDSNQNSFITHQALNQIAALKEIKKKNINEINTSQYKPKADRIQQLKYQFTNKQREQYQEILSAKLRSNKQKNQVQQQIQKNQVTIIGIKYLLQRYQQNKSLSLSSNSPTSSFGKFHKELLLDQQQKVDHILEDDSLQSDKQDQNNSGNIDLQQGQNYETERPFYQEIQNNYQVQNIVNKEDNKEKDQCNKNDNDINYNEKTLLFTEQNLAKNHNLQDKKENFNTQKITQKDSYSFINQTSLNRNSTISNQNNSKLEIDDSFQPIYSFYKTLQEKKQEQLAQKENLQNQLDNYEYLDKDMGNAFLSQSFQQYPLHKFDPKIINDQNFSELLKDGPQIGLTKNMFNGQYDWIECTIIEYDKDQDKFLVMIEDEGQIQKKYTHR</sequence>
<feature type="coiled-coil region" evidence="1">
    <location>
        <begin position="273"/>
        <end position="300"/>
    </location>
</feature>
<evidence type="ECO:0000256" key="2">
    <source>
        <dbReference type="SAM" id="MobiDB-lite"/>
    </source>
</evidence>
<keyword evidence="4" id="KW-1185">Reference proteome</keyword>
<evidence type="ECO:0000313" key="3">
    <source>
        <dbReference type="EMBL" id="KRW99431.1"/>
    </source>
</evidence>
<evidence type="ECO:0000313" key="4">
    <source>
        <dbReference type="Proteomes" id="UP000054937"/>
    </source>
</evidence>
<organism evidence="3 4">
    <name type="scientific">Pseudocohnilembus persalinus</name>
    <name type="common">Ciliate</name>
    <dbReference type="NCBI Taxonomy" id="266149"/>
    <lineage>
        <taxon>Eukaryota</taxon>
        <taxon>Sar</taxon>
        <taxon>Alveolata</taxon>
        <taxon>Ciliophora</taxon>
        <taxon>Intramacronucleata</taxon>
        <taxon>Oligohymenophorea</taxon>
        <taxon>Scuticociliatia</taxon>
        <taxon>Philasterida</taxon>
        <taxon>Pseudocohnilembidae</taxon>
        <taxon>Pseudocohnilembus</taxon>
    </lineage>
</organism>
<feature type="region of interest" description="Disordered" evidence="2">
    <location>
        <begin position="141"/>
        <end position="161"/>
    </location>
</feature>
<proteinExistence type="predicted"/>